<dbReference type="Gene3D" id="3.40.50.300">
    <property type="entry name" value="P-loop containing nucleotide triphosphate hydrolases"/>
    <property type="match status" value="1"/>
</dbReference>
<keyword evidence="3" id="KW-1185">Reference proteome</keyword>
<dbReference type="STRING" id="763406.A0A1E3NHY8"/>
<dbReference type="Proteomes" id="UP000094455">
    <property type="component" value="Unassembled WGS sequence"/>
</dbReference>
<dbReference type="GO" id="GO:0034355">
    <property type="term" value="P:NAD+ biosynthetic process via the salvage pathway"/>
    <property type="evidence" value="ECO:0007669"/>
    <property type="project" value="EnsemblFungi"/>
</dbReference>
<feature type="non-terminal residue" evidence="2">
    <location>
        <position position="1"/>
    </location>
</feature>
<accession>A0A1E3NHY8</accession>
<reference evidence="2 3" key="1">
    <citation type="journal article" date="2016" name="Proc. Natl. Acad. Sci. U.S.A.">
        <title>Comparative genomics of biotechnologically important yeasts.</title>
        <authorList>
            <person name="Riley R."/>
            <person name="Haridas S."/>
            <person name="Wolfe K.H."/>
            <person name="Lopes M.R."/>
            <person name="Hittinger C.T."/>
            <person name="Goeker M."/>
            <person name="Salamov A.A."/>
            <person name="Wisecaver J.H."/>
            <person name="Long T.M."/>
            <person name="Calvey C.H."/>
            <person name="Aerts A.L."/>
            <person name="Barry K.W."/>
            <person name="Choi C."/>
            <person name="Clum A."/>
            <person name="Coughlan A.Y."/>
            <person name="Deshpande S."/>
            <person name="Douglass A.P."/>
            <person name="Hanson S.J."/>
            <person name="Klenk H.-P."/>
            <person name="LaButti K.M."/>
            <person name="Lapidus A."/>
            <person name="Lindquist E.A."/>
            <person name="Lipzen A.M."/>
            <person name="Meier-Kolthoff J.P."/>
            <person name="Ohm R.A."/>
            <person name="Otillar R.P."/>
            <person name="Pangilinan J.L."/>
            <person name="Peng Y."/>
            <person name="Rokas A."/>
            <person name="Rosa C.A."/>
            <person name="Scheuner C."/>
            <person name="Sibirny A.A."/>
            <person name="Slot J.C."/>
            <person name="Stielow J.B."/>
            <person name="Sun H."/>
            <person name="Kurtzman C.P."/>
            <person name="Blackwell M."/>
            <person name="Grigoriev I.V."/>
            <person name="Jeffries T.W."/>
        </authorList>
    </citation>
    <scope>NUCLEOTIDE SEQUENCE [LARGE SCALE GENOMIC DNA]</scope>
    <source>
        <strain evidence="2 3">NRRL Y-2026</strain>
    </source>
</reference>
<dbReference type="InterPro" id="IPR027417">
    <property type="entry name" value="P-loop_NTPase"/>
</dbReference>
<evidence type="ECO:0000259" key="1">
    <source>
        <dbReference type="Pfam" id="PF00485"/>
    </source>
</evidence>
<proteinExistence type="predicted"/>
<evidence type="ECO:0000313" key="3">
    <source>
        <dbReference type="Proteomes" id="UP000094455"/>
    </source>
</evidence>
<organism evidence="2 3">
    <name type="scientific">Pichia membranifaciens NRRL Y-2026</name>
    <dbReference type="NCBI Taxonomy" id="763406"/>
    <lineage>
        <taxon>Eukaryota</taxon>
        <taxon>Fungi</taxon>
        <taxon>Dikarya</taxon>
        <taxon>Ascomycota</taxon>
        <taxon>Saccharomycotina</taxon>
        <taxon>Pichiomycetes</taxon>
        <taxon>Pichiales</taxon>
        <taxon>Pichiaceae</taxon>
        <taxon>Pichia</taxon>
    </lineage>
</organism>
<dbReference type="EMBL" id="KV454004">
    <property type="protein sequence ID" value="ODQ45752.1"/>
    <property type="molecule type" value="Genomic_DNA"/>
</dbReference>
<dbReference type="OrthoDB" id="10041966at2759"/>
<dbReference type="AlphaFoldDB" id="A0A1E3NHY8"/>
<evidence type="ECO:0000313" key="2">
    <source>
        <dbReference type="EMBL" id="ODQ45752.1"/>
    </source>
</evidence>
<protein>
    <recommendedName>
        <fullName evidence="1">Phosphoribulokinase/uridine kinase domain-containing protein</fullName>
    </recommendedName>
</protein>
<feature type="non-terminal residue" evidence="2">
    <location>
        <position position="193"/>
    </location>
</feature>
<feature type="domain" description="Phosphoribulokinase/uridine kinase" evidence="1">
    <location>
        <begin position="4"/>
        <end position="145"/>
    </location>
</feature>
<dbReference type="Pfam" id="PF00485">
    <property type="entry name" value="PRK"/>
    <property type="match status" value="1"/>
</dbReference>
<dbReference type="SUPFAM" id="SSF52540">
    <property type="entry name" value="P-loop containing nucleoside triphosphate hydrolases"/>
    <property type="match status" value="1"/>
</dbReference>
<dbReference type="GeneID" id="30178818"/>
<name>A0A1E3NHY8_9ASCO</name>
<gene>
    <name evidence="2" type="ORF">PICMEDRAFT_19642</name>
</gene>
<dbReference type="GO" id="GO:0005524">
    <property type="term" value="F:ATP binding"/>
    <property type="evidence" value="ECO:0007669"/>
    <property type="project" value="InterPro"/>
</dbReference>
<dbReference type="GO" id="GO:0050262">
    <property type="term" value="F:ribosylnicotinamide kinase activity"/>
    <property type="evidence" value="ECO:0007669"/>
    <property type="project" value="EnsemblFungi"/>
</dbReference>
<dbReference type="PRINTS" id="PR00988">
    <property type="entry name" value="URIDINKINASE"/>
</dbReference>
<dbReference type="PANTHER" id="PTHR10285">
    <property type="entry name" value="URIDINE KINASE"/>
    <property type="match status" value="1"/>
</dbReference>
<dbReference type="CDD" id="cd02024">
    <property type="entry name" value="NRK1"/>
    <property type="match status" value="1"/>
</dbReference>
<dbReference type="GO" id="GO:0046495">
    <property type="term" value="P:nicotinamide riboside metabolic process"/>
    <property type="evidence" value="ECO:0007669"/>
    <property type="project" value="EnsemblFungi"/>
</dbReference>
<sequence>RTILIGITGASSSGKSTLAHLLKSILPHSEIIHEDDFYKPEEDIPYDPIRKDRDWDCPDAIDMDAMKQTLSVLTKPNTTEPTVNDAFFNNDERIIKDLMEKVNVKLEHFDSRESFRIFLIDGFLILPDKELLKMFSLTLFFKTSYEALKNRREKRTYNVGGDVWADPPGYFDTFVWPGYYTYHKNLFIRGNDE</sequence>
<dbReference type="RefSeq" id="XP_019016865.1">
    <property type="nucleotide sequence ID" value="XM_019162131.1"/>
</dbReference>
<dbReference type="InterPro" id="IPR006083">
    <property type="entry name" value="PRK/URK"/>
</dbReference>